<reference evidence="1" key="1">
    <citation type="submission" date="2023-07" db="EMBL/GenBank/DDBJ databases">
        <authorList>
            <person name="Aktuganov G."/>
            <person name="Boyko T."/>
            <person name="Delegan Y."/>
            <person name="Galimzianova N."/>
            <person name="Gilvanova E."/>
            <person name="Korobov V."/>
            <person name="Kuzmina L."/>
            <person name="Melentiev A."/>
            <person name="Milman P."/>
            <person name="Ryabova A."/>
            <person name="Stupak E."/>
            <person name="Yasakov T."/>
            <person name="Zharikova N."/>
            <person name="Zhurenko E."/>
        </authorList>
    </citation>
    <scope>NUCLEOTIDE SEQUENCE</scope>
    <source>
        <strain evidence="1">IB-739</strain>
    </source>
</reference>
<organism evidence="1 2">
    <name type="scientific">Paenibacillus ehimensis</name>
    <dbReference type="NCBI Taxonomy" id="79264"/>
    <lineage>
        <taxon>Bacteria</taxon>
        <taxon>Bacillati</taxon>
        <taxon>Bacillota</taxon>
        <taxon>Bacilli</taxon>
        <taxon>Bacillales</taxon>
        <taxon>Paenibacillaceae</taxon>
        <taxon>Paenibacillus</taxon>
    </lineage>
</organism>
<accession>A0ABT8VML0</accession>
<name>A0ABT8VML0_9BACL</name>
<evidence type="ECO:0000313" key="2">
    <source>
        <dbReference type="Proteomes" id="UP001168883"/>
    </source>
</evidence>
<evidence type="ECO:0008006" key="3">
    <source>
        <dbReference type="Google" id="ProtNLM"/>
    </source>
</evidence>
<keyword evidence="2" id="KW-1185">Reference proteome</keyword>
<proteinExistence type="predicted"/>
<dbReference type="EMBL" id="JAUMKJ010000117">
    <property type="protein sequence ID" value="MDO3682186.1"/>
    <property type="molecule type" value="Genomic_DNA"/>
</dbReference>
<dbReference type="InterPro" id="IPR008979">
    <property type="entry name" value="Galactose-bd-like_sf"/>
</dbReference>
<dbReference type="Proteomes" id="UP001168883">
    <property type="component" value="Unassembled WGS sequence"/>
</dbReference>
<dbReference type="RefSeq" id="WP_302881613.1">
    <property type="nucleotide sequence ID" value="NZ_JAUMKJ010000117.1"/>
</dbReference>
<protein>
    <recommendedName>
        <fullName evidence="3">Tail fiber protein</fullName>
    </recommendedName>
</protein>
<comment type="caution">
    <text evidence="1">The sequence shown here is derived from an EMBL/GenBank/DDBJ whole genome shotgun (WGS) entry which is preliminary data.</text>
</comment>
<evidence type="ECO:0000313" key="1">
    <source>
        <dbReference type="EMBL" id="MDO3682186.1"/>
    </source>
</evidence>
<gene>
    <name evidence="1" type="ORF">Q3C12_34945</name>
</gene>
<dbReference type="Gene3D" id="2.60.120.260">
    <property type="entry name" value="Galactose-binding domain-like"/>
    <property type="match status" value="1"/>
</dbReference>
<sequence length="467" mass="49373">MPQQTMYPAAVNSLQTELAAAVDATQTTIAVADASLLPAAPNLAVIGSDETAETILYTGKSGNSLTGITRGFQGTAKGWSAGIKVARYFTAYDHDTFRGNIQDLGARMDATESALPLRSISRQAIINGGFDVAQRGVSVTQNGGSFGPENAYGYGLDRWIGQVYAGVGSTGTASFTMSQQQFAAGQTAVPGNPKYFGRLSVMALGNLGTSSGFIRFSQFIESVYTFAGQKCTASFWAKSSSARQIAVSLHQYYGNGGSASPAVSCPGGRTINLTTSWQFFTITFDVPSIAGKTLGTNKNDYLGLYFIPYKQDDSVVSIPSGEVGTFATGDFDFAQVQLCAGDVALPFQPRSFAEELALCQRYYEKSYNISDTPGAITSDGALGWEASGSTFTGTNVIYKVKKRMNATITLYSPGTGLPGKIYNQSTNADVAALPERNGENGFKAIVNNVGVSATQLLQVHYTADAEL</sequence>
<dbReference type="SUPFAM" id="SSF49785">
    <property type="entry name" value="Galactose-binding domain-like"/>
    <property type="match status" value="1"/>
</dbReference>